<keyword evidence="2 4" id="KW-0548">Nucleotidyltransferase</keyword>
<evidence type="ECO:0000256" key="2">
    <source>
        <dbReference type="ARBA" id="ARBA00022695"/>
    </source>
</evidence>
<evidence type="ECO:0000256" key="1">
    <source>
        <dbReference type="ARBA" id="ARBA00022679"/>
    </source>
</evidence>
<evidence type="ECO:0000313" key="4">
    <source>
        <dbReference type="EMBL" id="MEQ7848768.1"/>
    </source>
</evidence>
<dbReference type="RefSeq" id="WP_349805231.1">
    <property type="nucleotide sequence ID" value="NZ_JBEGDP010000021.1"/>
</dbReference>
<dbReference type="PANTHER" id="PTHR43793">
    <property type="entry name" value="FAD SYNTHASE"/>
    <property type="match status" value="1"/>
</dbReference>
<dbReference type="NCBIfam" id="TIGR00125">
    <property type="entry name" value="cyt_tran_rel"/>
    <property type="match status" value="1"/>
</dbReference>
<dbReference type="InterPro" id="IPR014729">
    <property type="entry name" value="Rossmann-like_a/b/a_fold"/>
</dbReference>
<reference evidence="4 5" key="1">
    <citation type="submission" date="2024-02" db="EMBL/GenBank/DDBJ databases">
        <title>Full genome sequence of Nocardioides kribbensis.</title>
        <authorList>
            <person name="Poletto B.L."/>
            <person name="Silva G."/>
            <person name="Galante D."/>
            <person name="Campos K.R."/>
            <person name="Santos M.B.N."/>
            <person name="Sacchi C.T."/>
        </authorList>
    </citation>
    <scope>NUCLEOTIDE SEQUENCE [LARGE SCALE GENOMIC DNA]</scope>
    <source>
        <strain evidence="4 5">O4R</strain>
    </source>
</reference>
<evidence type="ECO:0000313" key="5">
    <source>
        <dbReference type="Proteomes" id="UP001482520"/>
    </source>
</evidence>
<keyword evidence="5" id="KW-1185">Reference proteome</keyword>
<organism evidence="4 5">
    <name type="scientific">Nocardioides kribbensis</name>
    <dbReference type="NCBI Taxonomy" id="305517"/>
    <lineage>
        <taxon>Bacteria</taxon>
        <taxon>Bacillati</taxon>
        <taxon>Actinomycetota</taxon>
        <taxon>Actinomycetes</taxon>
        <taxon>Propionibacteriales</taxon>
        <taxon>Nocardioidaceae</taxon>
        <taxon>Nocardioides</taxon>
    </lineage>
</organism>
<dbReference type="PANTHER" id="PTHR43793:SF1">
    <property type="entry name" value="FAD SYNTHASE"/>
    <property type="match status" value="1"/>
</dbReference>
<dbReference type="InterPro" id="IPR004821">
    <property type="entry name" value="Cyt_trans-like"/>
</dbReference>
<evidence type="ECO:0000259" key="3">
    <source>
        <dbReference type="Pfam" id="PF01467"/>
    </source>
</evidence>
<gene>
    <name evidence="4" type="ORF">V6R90_15910</name>
</gene>
<protein>
    <submittedName>
        <fullName evidence="4">Adenylyltransferase/cytidyltransferase family protein</fullName>
    </submittedName>
</protein>
<dbReference type="Proteomes" id="UP001482520">
    <property type="component" value="Unassembled WGS sequence"/>
</dbReference>
<dbReference type="Gene3D" id="3.40.50.620">
    <property type="entry name" value="HUPs"/>
    <property type="match status" value="1"/>
</dbReference>
<name>A0ABV1P1Y2_9ACTN</name>
<keyword evidence="1" id="KW-0808">Transferase</keyword>
<comment type="caution">
    <text evidence="4">The sequence shown here is derived from an EMBL/GenBank/DDBJ whole genome shotgun (WGS) entry which is preliminary data.</text>
</comment>
<sequence length="149" mass="16533">MPAHHETATSTVAPHDERPRTVITFGTFDVFHVGHLRVIERAADLGDRLVVGVSADALNQRKKGREPVFSEGERLAIVAALKPVDEVFLEESLELKRDYIVRFGADVLVMGDDWAGRFDEFRDVCEVVYLPRTPAISTTALIEKISGTS</sequence>
<dbReference type="GO" id="GO:0016779">
    <property type="term" value="F:nucleotidyltransferase activity"/>
    <property type="evidence" value="ECO:0007669"/>
    <property type="project" value="UniProtKB-KW"/>
</dbReference>
<dbReference type="InterPro" id="IPR050385">
    <property type="entry name" value="Archaeal_FAD_synthase"/>
</dbReference>
<accession>A0ABV1P1Y2</accession>
<dbReference type="EMBL" id="JBEGDP010000021">
    <property type="protein sequence ID" value="MEQ7848768.1"/>
    <property type="molecule type" value="Genomic_DNA"/>
</dbReference>
<proteinExistence type="predicted"/>
<feature type="domain" description="Cytidyltransferase-like" evidence="3">
    <location>
        <begin position="23"/>
        <end position="143"/>
    </location>
</feature>
<dbReference type="Pfam" id="PF01467">
    <property type="entry name" value="CTP_transf_like"/>
    <property type="match status" value="1"/>
</dbReference>
<dbReference type="SUPFAM" id="SSF52374">
    <property type="entry name" value="Nucleotidylyl transferase"/>
    <property type="match status" value="1"/>
</dbReference>